<dbReference type="Proteomes" id="UP000324222">
    <property type="component" value="Unassembled WGS sequence"/>
</dbReference>
<evidence type="ECO:0000313" key="1">
    <source>
        <dbReference type="EMBL" id="MPC99916.1"/>
    </source>
</evidence>
<accession>A0A5B7JZZ5</accession>
<organism evidence="1 2">
    <name type="scientific">Portunus trituberculatus</name>
    <name type="common">Swimming crab</name>
    <name type="synonym">Neptunus trituberculatus</name>
    <dbReference type="NCBI Taxonomy" id="210409"/>
    <lineage>
        <taxon>Eukaryota</taxon>
        <taxon>Metazoa</taxon>
        <taxon>Ecdysozoa</taxon>
        <taxon>Arthropoda</taxon>
        <taxon>Crustacea</taxon>
        <taxon>Multicrustacea</taxon>
        <taxon>Malacostraca</taxon>
        <taxon>Eumalacostraca</taxon>
        <taxon>Eucarida</taxon>
        <taxon>Decapoda</taxon>
        <taxon>Pleocyemata</taxon>
        <taxon>Brachyura</taxon>
        <taxon>Eubrachyura</taxon>
        <taxon>Portunoidea</taxon>
        <taxon>Portunidae</taxon>
        <taxon>Portuninae</taxon>
        <taxon>Portunus</taxon>
    </lineage>
</organism>
<name>A0A5B7JZZ5_PORTR</name>
<evidence type="ECO:0000313" key="2">
    <source>
        <dbReference type="Proteomes" id="UP000324222"/>
    </source>
</evidence>
<proteinExistence type="predicted"/>
<comment type="caution">
    <text evidence="1">The sequence shown here is derived from an EMBL/GenBank/DDBJ whole genome shotgun (WGS) entry which is preliminary data.</text>
</comment>
<protein>
    <submittedName>
        <fullName evidence="1">Uncharacterized protein</fullName>
    </submittedName>
</protein>
<dbReference type="EMBL" id="VSRR010120525">
    <property type="protein sequence ID" value="MPC99916.1"/>
    <property type="molecule type" value="Genomic_DNA"/>
</dbReference>
<gene>
    <name evidence="1" type="ORF">E2C01_095363</name>
</gene>
<keyword evidence="2" id="KW-1185">Reference proteome</keyword>
<reference evidence="1 2" key="1">
    <citation type="submission" date="2019-05" db="EMBL/GenBank/DDBJ databases">
        <title>Another draft genome of Portunus trituberculatus and its Hox gene families provides insights of decapod evolution.</title>
        <authorList>
            <person name="Jeong J.-H."/>
            <person name="Song I."/>
            <person name="Kim S."/>
            <person name="Choi T."/>
            <person name="Kim D."/>
            <person name="Ryu S."/>
            <person name="Kim W."/>
        </authorList>
    </citation>
    <scope>NUCLEOTIDE SEQUENCE [LARGE SCALE GENOMIC DNA]</scope>
    <source>
        <tissue evidence="1">Muscle</tissue>
    </source>
</reference>
<sequence>MVRGRAGVMEYNYRCVIWPVLVRASAPRPAVSFASRSDVLRCVQSRYFHAGVTLNLCGADDATRAIIWHASTAPGKRRGEYT</sequence>
<dbReference type="AlphaFoldDB" id="A0A5B7JZZ5"/>